<organism evidence="3">
    <name type="scientific">bioreactor metagenome</name>
    <dbReference type="NCBI Taxonomy" id="1076179"/>
    <lineage>
        <taxon>unclassified sequences</taxon>
        <taxon>metagenomes</taxon>
        <taxon>ecological metagenomes</taxon>
    </lineage>
</organism>
<proteinExistence type="inferred from homology"/>
<dbReference type="PANTHER" id="PTHR30308:SF2">
    <property type="entry name" value="SSRA-BINDING PROTEIN"/>
    <property type="match status" value="1"/>
</dbReference>
<gene>
    <name evidence="3" type="primary">smpB_20</name>
    <name evidence="3" type="ORF">SDC9_79267</name>
</gene>
<dbReference type="NCBIfam" id="TIGR00086">
    <property type="entry name" value="smpB"/>
    <property type="match status" value="1"/>
</dbReference>
<evidence type="ECO:0000313" key="3">
    <source>
        <dbReference type="EMBL" id="MPM32702.1"/>
    </source>
</evidence>
<dbReference type="InterPro" id="IPR020081">
    <property type="entry name" value="SsrA-bd_prot_CS"/>
</dbReference>
<dbReference type="InterPro" id="IPR000037">
    <property type="entry name" value="SsrA-bd_prot"/>
</dbReference>
<evidence type="ECO:0000256" key="2">
    <source>
        <dbReference type="ARBA" id="ARBA00022884"/>
    </source>
</evidence>
<name>A0A644YW52_9ZZZZ</name>
<dbReference type="NCBIfam" id="NF003843">
    <property type="entry name" value="PRK05422.1"/>
    <property type="match status" value="1"/>
</dbReference>
<dbReference type="GO" id="GO:0005829">
    <property type="term" value="C:cytosol"/>
    <property type="evidence" value="ECO:0007669"/>
    <property type="project" value="TreeGrafter"/>
</dbReference>
<dbReference type="GO" id="GO:0003723">
    <property type="term" value="F:RNA binding"/>
    <property type="evidence" value="ECO:0007669"/>
    <property type="project" value="UniProtKB-KW"/>
</dbReference>
<dbReference type="SUPFAM" id="SSF74982">
    <property type="entry name" value="Small protein B (SmpB)"/>
    <property type="match status" value="1"/>
</dbReference>
<comment type="caution">
    <text evidence="3">The sequence shown here is derived from an EMBL/GenBank/DDBJ whole genome shotgun (WGS) entry which is preliminary data.</text>
</comment>
<dbReference type="PANTHER" id="PTHR30308">
    <property type="entry name" value="TMRNA-BINDING COMPONENT OF TRANS-TRANSLATION TAGGING COMPLEX"/>
    <property type="match status" value="1"/>
</dbReference>
<dbReference type="GO" id="GO:0070930">
    <property type="term" value="P:trans-translation-dependent protein tagging"/>
    <property type="evidence" value="ECO:0007669"/>
    <property type="project" value="TreeGrafter"/>
</dbReference>
<dbReference type="HAMAP" id="MF_00023">
    <property type="entry name" value="SmpB"/>
    <property type="match status" value="1"/>
</dbReference>
<dbReference type="AlphaFoldDB" id="A0A644YW52"/>
<accession>A0A644YW52</accession>
<keyword evidence="1" id="KW-0963">Cytoplasm</keyword>
<protein>
    <submittedName>
        <fullName evidence="3">SsrA-binding protein</fullName>
    </submittedName>
</protein>
<reference evidence="3" key="1">
    <citation type="submission" date="2019-08" db="EMBL/GenBank/DDBJ databases">
        <authorList>
            <person name="Kucharzyk K."/>
            <person name="Murdoch R.W."/>
            <person name="Higgins S."/>
            <person name="Loffler F."/>
        </authorList>
    </citation>
    <scope>NUCLEOTIDE SEQUENCE</scope>
</reference>
<dbReference type="EMBL" id="VSSQ01006442">
    <property type="protein sequence ID" value="MPM32702.1"/>
    <property type="molecule type" value="Genomic_DNA"/>
</dbReference>
<dbReference type="Gene3D" id="2.40.280.10">
    <property type="match status" value="1"/>
</dbReference>
<evidence type="ECO:0000256" key="1">
    <source>
        <dbReference type="ARBA" id="ARBA00022490"/>
    </source>
</evidence>
<dbReference type="PROSITE" id="PS01317">
    <property type="entry name" value="SSRP"/>
    <property type="match status" value="1"/>
</dbReference>
<keyword evidence="2" id="KW-0694">RNA-binding</keyword>
<dbReference type="InterPro" id="IPR023620">
    <property type="entry name" value="SmpB"/>
</dbReference>
<sequence>MKQDKNTFKPLQKNKKAYFNYEVIEDLECGIALVGTEVKSLREGRFSFADSYVTVTDRTLTLVGLTIQPYTHGNIHNHDPNRNRRLLAHKSEIKRLKRKVIEKGFTLVPTSIYLRGNLVKVQVSLCRGKQLHDKRAATKERDLNRDMRREVKQLQY</sequence>
<dbReference type="Pfam" id="PF01668">
    <property type="entry name" value="SmpB"/>
    <property type="match status" value="1"/>
</dbReference>
<dbReference type="CDD" id="cd09294">
    <property type="entry name" value="SmpB"/>
    <property type="match status" value="1"/>
</dbReference>